<dbReference type="Gene3D" id="3.40.190.10">
    <property type="entry name" value="Periplasmic binding protein-like II"/>
    <property type="match status" value="2"/>
</dbReference>
<evidence type="ECO:0000256" key="2">
    <source>
        <dbReference type="ARBA" id="ARBA00022448"/>
    </source>
</evidence>
<proteinExistence type="inferred from homology"/>
<comment type="similarity">
    <text evidence="1">Belongs to the bacterial solute-binding protein 1 family.</text>
</comment>
<dbReference type="PANTHER" id="PTHR30061">
    <property type="entry name" value="MALTOSE-BINDING PERIPLASMIC PROTEIN"/>
    <property type="match status" value="1"/>
</dbReference>
<keyword evidence="3 4" id="KW-0732">Signal</keyword>
<keyword evidence="2" id="KW-0813">Transport</keyword>
<reference evidence="6" key="1">
    <citation type="submission" date="2023-07" db="EMBL/GenBank/DDBJ databases">
        <title>30 novel species of actinomycetes from the DSMZ collection.</title>
        <authorList>
            <person name="Nouioui I."/>
        </authorList>
    </citation>
    <scope>NUCLEOTIDE SEQUENCE [LARGE SCALE GENOMIC DNA]</scope>
    <source>
        <strain evidence="6">DSM 42041</strain>
    </source>
</reference>
<dbReference type="PANTHER" id="PTHR30061:SF50">
    <property type="entry name" value="MALTOSE_MALTODEXTRIN-BINDING PERIPLASMIC PROTEIN"/>
    <property type="match status" value="1"/>
</dbReference>
<accession>A0ABU2NY80</accession>
<dbReference type="RefSeq" id="WP_311674840.1">
    <property type="nucleotide sequence ID" value="NZ_JAVREQ010000020.1"/>
</dbReference>
<comment type="caution">
    <text evidence="5">The sequence shown here is derived from an EMBL/GenBank/DDBJ whole genome shotgun (WGS) entry which is preliminary data.</text>
</comment>
<dbReference type="Proteomes" id="UP001183414">
    <property type="component" value="Unassembled WGS sequence"/>
</dbReference>
<feature type="signal peptide" evidence="4">
    <location>
        <begin position="1"/>
        <end position="24"/>
    </location>
</feature>
<evidence type="ECO:0000256" key="3">
    <source>
        <dbReference type="ARBA" id="ARBA00022729"/>
    </source>
</evidence>
<dbReference type="EMBL" id="JAVREQ010000020">
    <property type="protein sequence ID" value="MDT0381143.1"/>
    <property type="molecule type" value="Genomic_DNA"/>
</dbReference>
<dbReference type="InterPro" id="IPR006059">
    <property type="entry name" value="SBP"/>
</dbReference>
<name>A0ABU2NY80_9ACTN</name>
<dbReference type="PROSITE" id="PS51257">
    <property type="entry name" value="PROKAR_LIPOPROTEIN"/>
    <property type="match status" value="1"/>
</dbReference>
<dbReference type="Pfam" id="PF01547">
    <property type="entry name" value="SBP_bac_1"/>
    <property type="match status" value="1"/>
</dbReference>
<evidence type="ECO:0000313" key="6">
    <source>
        <dbReference type="Proteomes" id="UP001183414"/>
    </source>
</evidence>
<keyword evidence="6" id="KW-1185">Reference proteome</keyword>
<sequence>MPFSFRRRGAVRALALALSSALLAACGLIGESDDGRTLTVWLMEGSLTDGLTRDLVRDYEAQHPGVEVEVVVQQWPGIDRKVTAALRSGDGPDVIEVGNTQVAQYVQTGKVQNLTVRMMDLGSDEWLPALGASGQVDGFQYGVPFYAANRVVVYRKDLFEAAGIDSPPRTRDAWLTATAALDSPPGQQGIYLPGRNWYVLAGFVWDEGGRLADERSGRWSGALDTPQALRAMDFYRELQSHGEAPPASDEANPDQEQVFAEGRVAQLITVPGGARLITDANPDLKGKLGFFPVPGEKPGEPCAVFTGGSVLIMPDGEGLDEEAYAFVKLLSGDRWQRRIAGEMSYVPNKARLAGALDGDPGAEAMARAAEHGHTVPASPSWGTLEADNPITRYMTAVLRGEAKRPAAQRASATISRVLNGTG</sequence>
<protein>
    <submittedName>
        <fullName evidence="5">Extracellular solute-binding protein</fullName>
    </submittedName>
</protein>
<gene>
    <name evidence="5" type="ORF">RM572_20515</name>
</gene>
<evidence type="ECO:0000256" key="4">
    <source>
        <dbReference type="SAM" id="SignalP"/>
    </source>
</evidence>
<feature type="chain" id="PRO_5046550460" evidence="4">
    <location>
        <begin position="25"/>
        <end position="422"/>
    </location>
</feature>
<evidence type="ECO:0000313" key="5">
    <source>
        <dbReference type="EMBL" id="MDT0381143.1"/>
    </source>
</evidence>
<evidence type="ECO:0000256" key="1">
    <source>
        <dbReference type="ARBA" id="ARBA00008520"/>
    </source>
</evidence>
<dbReference type="SUPFAM" id="SSF53850">
    <property type="entry name" value="Periplasmic binding protein-like II"/>
    <property type="match status" value="1"/>
</dbReference>
<organism evidence="5 6">
    <name type="scientific">Streptomyces hazeniae</name>
    <dbReference type="NCBI Taxonomy" id="3075538"/>
    <lineage>
        <taxon>Bacteria</taxon>
        <taxon>Bacillati</taxon>
        <taxon>Actinomycetota</taxon>
        <taxon>Actinomycetes</taxon>
        <taxon>Kitasatosporales</taxon>
        <taxon>Streptomycetaceae</taxon>
        <taxon>Streptomyces</taxon>
    </lineage>
</organism>